<keyword evidence="2" id="KW-1185">Reference proteome</keyword>
<dbReference type="EMBL" id="JACYFT010000004">
    <property type="protein sequence ID" value="MBD8051766.1"/>
    <property type="molecule type" value="Genomic_DNA"/>
</dbReference>
<dbReference type="Proteomes" id="UP000647424">
    <property type="component" value="Unassembled WGS sequence"/>
</dbReference>
<sequence length="114" mass="12818">MTVIHAGQLTKKIKFQRPSTLQDSYGGPARTWLDVATVWAAIQPVDGREQKRAHRIASEVSHQITVRYQANLTDTRVVSSYRALYKARIFNIHAVLNDDESNVLLTLLASEGLE</sequence>
<gene>
    <name evidence="1" type="ORF">IC609_14560</name>
</gene>
<accession>A0A927FIT6</accession>
<dbReference type="InterPro" id="IPR008767">
    <property type="entry name" value="Phage_SPP1_head-tail_adaptor"/>
</dbReference>
<name>A0A927FIT6_9BURK</name>
<dbReference type="AlphaFoldDB" id="A0A927FIT6"/>
<dbReference type="Gene3D" id="2.40.10.270">
    <property type="entry name" value="Bacteriophage SPP1 head-tail adaptor protein"/>
    <property type="match status" value="1"/>
</dbReference>
<comment type="caution">
    <text evidence="1">The sequence shown here is derived from an EMBL/GenBank/DDBJ whole genome shotgun (WGS) entry which is preliminary data.</text>
</comment>
<dbReference type="RefSeq" id="WP_191820265.1">
    <property type="nucleotide sequence ID" value="NZ_JACYFT010000004.1"/>
</dbReference>
<proteinExistence type="predicted"/>
<dbReference type="InterPro" id="IPR038666">
    <property type="entry name" value="SSP1_head-tail_sf"/>
</dbReference>
<dbReference type="Pfam" id="PF05521">
    <property type="entry name" value="Phage_HCP"/>
    <property type="match status" value="1"/>
</dbReference>
<protein>
    <submittedName>
        <fullName evidence="1">Phage head closure protein</fullName>
    </submittedName>
</protein>
<reference evidence="1" key="1">
    <citation type="submission" date="2020-09" db="EMBL/GenBank/DDBJ databases">
        <title>Genome seq and assembly of Limnohabitants sp.</title>
        <authorList>
            <person name="Chhetri G."/>
        </authorList>
    </citation>
    <scope>NUCLEOTIDE SEQUENCE</scope>
    <source>
        <strain evidence="1">JUR4</strain>
    </source>
</reference>
<organism evidence="1 2">
    <name type="scientific">Limnohabitans radicicola</name>
    <dbReference type="NCBI Taxonomy" id="2771427"/>
    <lineage>
        <taxon>Bacteria</taxon>
        <taxon>Pseudomonadati</taxon>
        <taxon>Pseudomonadota</taxon>
        <taxon>Betaproteobacteria</taxon>
        <taxon>Burkholderiales</taxon>
        <taxon>Comamonadaceae</taxon>
        <taxon>Limnohabitans</taxon>
    </lineage>
</organism>
<evidence type="ECO:0000313" key="2">
    <source>
        <dbReference type="Proteomes" id="UP000647424"/>
    </source>
</evidence>
<evidence type="ECO:0000313" key="1">
    <source>
        <dbReference type="EMBL" id="MBD8051766.1"/>
    </source>
</evidence>
<dbReference type="NCBIfam" id="TIGR01563">
    <property type="entry name" value="gp16_SPP1"/>
    <property type="match status" value="1"/>
</dbReference>